<proteinExistence type="predicted"/>
<dbReference type="Proteomes" id="UP001500840">
    <property type="component" value="Unassembled WGS sequence"/>
</dbReference>
<keyword evidence="1" id="KW-0732">Signal</keyword>
<evidence type="ECO:0000313" key="2">
    <source>
        <dbReference type="EMBL" id="GAA4445476.1"/>
    </source>
</evidence>
<evidence type="ECO:0000256" key="1">
    <source>
        <dbReference type="SAM" id="SignalP"/>
    </source>
</evidence>
<evidence type="ECO:0000313" key="3">
    <source>
        <dbReference type="Proteomes" id="UP001500840"/>
    </source>
</evidence>
<gene>
    <name evidence="2" type="ORF">GCM10023156_05070</name>
</gene>
<keyword evidence="3" id="KW-1185">Reference proteome</keyword>
<organism evidence="2 3">
    <name type="scientific">Novipirellula rosea</name>
    <dbReference type="NCBI Taxonomy" id="1031540"/>
    <lineage>
        <taxon>Bacteria</taxon>
        <taxon>Pseudomonadati</taxon>
        <taxon>Planctomycetota</taxon>
        <taxon>Planctomycetia</taxon>
        <taxon>Pirellulales</taxon>
        <taxon>Pirellulaceae</taxon>
        <taxon>Novipirellula</taxon>
    </lineage>
</organism>
<comment type="caution">
    <text evidence="2">The sequence shown here is derived from an EMBL/GenBank/DDBJ whole genome shotgun (WGS) entry which is preliminary data.</text>
</comment>
<name>A0ABP8M6V7_9BACT</name>
<feature type="chain" id="PRO_5045668311" evidence="1">
    <location>
        <begin position="28"/>
        <end position="197"/>
    </location>
</feature>
<accession>A0ABP8M6V7</accession>
<sequence>MVDLKVLTGRFAAAVLVLMFACAGAAAQSSGQLTVERCMTPDQFRAAGLSKLTTSEMQALNAWFALTVDRAIAIGQNSQAKVAGRNTDNITIDDILGGVIIAPDGQFLGIISNNLIDPKSISNSVGQHGSSVGQFSIFNTVCKYGGTIGRYSPFNNASNECPQIYVNAKPICYLTVNTWMSPRFDPRMLKASLESRH</sequence>
<feature type="signal peptide" evidence="1">
    <location>
        <begin position="1"/>
        <end position="27"/>
    </location>
</feature>
<dbReference type="RefSeq" id="WP_345319100.1">
    <property type="nucleotide sequence ID" value="NZ_BAABGA010000008.1"/>
</dbReference>
<protein>
    <submittedName>
        <fullName evidence="2">Uncharacterized protein</fullName>
    </submittedName>
</protein>
<dbReference type="EMBL" id="BAABGA010000008">
    <property type="protein sequence ID" value="GAA4445476.1"/>
    <property type="molecule type" value="Genomic_DNA"/>
</dbReference>
<reference evidence="3" key="1">
    <citation type="journal article" date="2019" name="Int. J. Syst. Evol. Microbiol.">
        <title>The Global Catalogue of Microorganisms (GCM) 10K type strain sequencing project: providing services to taxonomists for standard genome sequencing and annotation.</title>
        <authorList>
            <consortium name="The Broad Institute Genomics Platform"/>
            <consortium name="The Broad Institute Genome Sequencing Center for Infectious Disease"/>
            <person name="Wu L."/>
            <person name="Ma J."/>
        </authorList>
    </citation>
    <scope>NUCLEOTIDE SEQUENCE [LARGE SCALE GENOMIC DNA]</scope>
    <source>
        <strain evidence="3">JCM 17759</strain>
    </source>
</reference>
<dbReference type="PROSITE" id="PS51257">
    <property type="entry name" value="PROKAR_LIPOPROTEIN"/>
    <property type="match status" value="1"/>
</dbReference>